<gene>
    <name evidence="1" type="ORF">KM029_24000</name>
</gene>
<proteinExistence type="predicted"/>
<keyword evidence="2" id="KW-1185">Reference proteome</keyword>
<evidence type="ECO:0008006" key="3">
    <source>
        <dbReference type="Google" id="ProtNLM"/>
    </source>
</evidence>
<reference evidence="1 2" key="1">
    <citation type="submission" date="2021-05" db="EMBL/GenBank/DDBJ databases">
        <title>Comparative genomic studies on the polysaccharide-degrading batcterial strains of the Flammeovirga genus.</title>
        <authorList>
            <person name="Zewei F."/>
            <person name="Zheng Z."/>
            <person name="Yu L."/>
            <person name="Ruyue G."/>
            <person name="Yanhong M."/>
            <person name="Yuanyuan C."/>
            <person name="Jingyan G."/>
            <person name="Wenjun H."/>
        </authorList>
    </citation>
    <scope>NUCLEOTIDE SEQUENCE [LARGE SCALE GENOMIC DNA]</scope>
    <source>
        <strain evidence="1 2">YS10</strain>
    </source>
</reference>
<evidence type="ECO:0000313" key="2">
    <source>
        <dbReference type="Proteomes" id="UP000682802"/>
    </source>
</evidence>
<dbReference type="EMBL" id="CP076129">
    <property type="protein sequence ID" value="QWG09669.1"/>
    <property type="molecule type" value="Genomic_DNA"/>
</dbReference>
<dbReference type="Proteomes" id="UP000682802">
    <property type="component" value="Chromosome 2"/>
</dbReference>
<organism evidence="1 2">
    <name type="scientific">Flammeovirga kamogawensis</name>
    <dbReference type="NCBI Taxonomy" id="373891"/>
    <lineage>
        <taxon>Bacteria</taxon>
        <taxon>Pseudomonadati</taxon>
        <taxon>Bacteroidota</taxon>
        <taxon>Cytophagia</taxon>
        <taxon>Cytophagales</taxon>
        <taxon>Flammeovirgaceae</taxon>
        <taxon>Flammeovirga</taxon>
    </lineage>
</organism>
<dbReference type="RefSeq" id="WP_144076340.1">
    <property type="nucleotide sequence ID" value="NZ_CP076129.1"/>
</dbReference>
<protein>
    <recommendedName>
        <fullName evidence="3">Arylsulfatase</fullName>
    </recommendedName>
</protein>
<evidence type="ECO:0000313" key="1">
    <source>
        <dbReference type="EMBL" id="QWG09669.1"/>
    </source>
</evidence>
<sequence length="207" mass="23462">MIIFLHTSSIHIDRFNQIIHKFSPNTFVKHYVFDQLLENALENKALDFDGFKKAIAKIKNENSKLDQIICTCSTYGGLCNTKEKVFRIDAPVVDFLVTNYSKIALVYTAHSTRQSSKEIITKSSLKFQKEVLITDCDCSNCWTYFEKGDLTSYYKNIAANIIQVANKVDAIFLAQASMEGVINYLPQLKSKLFSSAEFGVKTLLSID</sequence>
<accession>A0ABX8H1A0</accession>
<name>A0ABX8H1A0_9BACT</name>